<feature type="compositionally biased region" description="Low complexity" evidence="1">
    <location>
        <begin position="383"/>
        <end position="420"/>
    </location>
</feature>
<keyword evidence="2" id="KW-0812">Transmembrane</keyword>
<dbReference type="STRING" id="1802500.A2801_02065"/>
<feature type="transmembrane region" description="Helical" evidence="2">
    <location>
        <begin position="459"/>
        <end position="477"/>
    </location>
</feature>
<feature type="compositionally biased region" description="Low complexity" evidence="1">
    <location>
        <begin position="436"/>
        <end position="445"/>
    </location>
</feature>
<feature type="region of interest" description="Disordered" evidence="1">
    <location>
        <begin position="325"/>
        <end position="346"/>
    </location>
</feature>
<feature type="domain" description="Fibronectin type-III" evidence="3">
    <location>
        <begin position="43"/>
        <end position="135"/>
    </location>
</feature>
<dbReference type="InterPro" id="IPR013783">
    <property type="entry name" value="Ig-like_fold"/>
</dbReference>
<dbReference type="PROSITE" id="PS50853">
    <property type="entry name" value="FN3"/>
    <property type="match status" value="1"/>
</dbReference>
<dbReference type="SUPFAM" id="SSF49265">
    <property type="entry name" value="Fibronectin type III"/>
    <property type="match status" value="1"/>
</dbReference>
<dbReference type="InterPro" id="IPR044016">
    <property type="entry name" value="Big_13"/>
</dbReference>
<organism evidence="4 5">
    <name type="scientific">Candidatus Woesebacteria bacterium RIFCSPHIGHO2_01_FULL_41_10</name>
    <dbReference type="NCBI Taxonomy" id="1802500"/>
    <lineage>
        <taxon>Bacteria</taxon>
        <taxon>Candidatus Woeseibacteriota</taxon>
    </lineage>
</organism>
<keyword evidence="2" id="KW-0472">Membrane</keyword>
<accession>A0A1F7YQY2</accession>
<proteinExistence type="predicted"/>
<evidence type="ECO:0000256" key="2">
    <source>
        <dbReference type="SAM" id="Phobius"/>
    </source>
</evidence>
<keyword evidence="2" id="KW-1133">Transmembrane helix</keyword>
<dbReference type="CDD" id="cd00063">
    <property type="entry name" value="FN3"/>
    <property type="match status" value="1"/>
</dbReference>
<evidence type="ECO:0000313" key="4">
    <source>
        <dbReference type="EMBL" id="OGM29289.1"/>
    </source>
</evidence>
<reference evidence="4 5" key="1">
    <citation type="journal article" date="2016" name="Nat. Commun.">
        <title>Thousands of microbial genomes shed light on interconnected biogeochemical processes in an aquifer system.</title>
        <authorList>
            <person name="Anantharaman K."/>
            <person name="Brown C.T."/>
            <person name="Hug L.A."/>
            <person name="Sharon I."/>
            <person name="Castelle C.J."/>
            <person name="Probst A.J."/>
            <person name="Thomas B.C."/>
            <person name="Singh A."/>
            <person name="Wilkins M.J."/>
            <person name="Karaoz U."/>
            <person name="Brodie E.L."/>
            <person name="Williams K.H."/>
            <person name="Hubbard S.S."/>
            <person name="Banfield J.F."/>
        </authorList>
    </citation>
    <scope>NUCLEOTIDE SEQUENCE [LARGE SCALE GENOMIC DNA]</scope>
</reference>
<feature type="region of interest" description="Disordered" evidence="1">
    <location>
        <begin position="377"/>
        <end position="451"/>
    </location>
</feature>
<dbReference type="Proteomes" id="UP000177263">
    <property type="component" value="Unassembled WGS sequence"/>
</dbReference>
<gene>
    <name evidence="4" type="ORF">A2801_02065</name>
</gene>
<feature type="region of interest" description="Disordered" evidence="1">
    <location>
        <begin position="257"/>
        <end position="280"/>
    </location>
</feature>
<dbReference type="Pfam" id="PF00041">
    <property type="entry name" value="fn3"/>
    <property type="match status" value="1"/>
</dbReference>
<name>A0A1F7YQY2_9BACT</name>
<evidence type="ECO:0000256" key="1">
    <source>
        <dbReference type="SAM" id="MobiDB-lite"/>
    </source>
</evidence>
<evidence type="ECO:0000259" key="3">
    <source>
        <dbReference type="PROSITE" id="PS50853"/>
    </source>
</evidence>
<dbReference type="Pfam" id="PF19077">
    <property type="entry name" value="Big_13"/>
    <property type="match status" value="1"/>
</dbReference>
<protein>
    <recommendedName>
        <fullName evidence="3">Fibronectin type-III domain-containing protein</fullName>
    </recommendedName>
</protein>
<dbReference type="AlphaFoldDB" id="A0A1F7YQY2"/>
<feature type="compositionally biased region" description="Polar residues" evidence="1">
    <location>
        <begin position="325"/>
        <end position="337"/>
    </location>
</feature>
<dbReference type="Gene3D" id="2.60.40.10">
    <property type="entry name" value="Immunoglobulins"/>
    <property type="match status" value="2"/>
</dbReference>
<evidence type="ECO:0000313" key="5">
    <source>
        <dbReference type="Proteomes" id="UP000177263"/>
    </source>
</evidence>
<dbReference type="EMBL" id="MGGM01000015">
    <property type="protein sequence ID" value="OGM29289.1"/>
    <property type="molecule type" value="Genomic_DNA"/>
</dbReference>
<comment type="caution">
    <text evidence="4">The sequence shown here is derived from an EMBL/GenBank/DDBJ whole genome shotgun (WGS) entry which is preliminary data.</text>
</comment>
<feature type="compositionally biased region" description="Pro residues" evidence="1">
    <location>
        <begin position="421"/>
        <end position="435"/>
    </location>
</feature>
<dbReference type="InterPro" id="IPR036116">
    <property type="entry name" value="FN3_sf"/>
</dbReference>
<dbReference type="SMART" id="SM00060">
    <property type="entry name" value="FN3"/>
    <property type="match status" value="1"/>
</dbReference>
<sequence>MKVSKYKIPTILGVLFLVAGVVAGVVLVQQEQVFRLGASPDSTPQDVRITNVTDTSFTVNWITSKDTIGYINWGDSNSVSMQARQESNIPKRAHSVTVRGLTANTTLFFTINSGGEDYQNSGIPWSLQTGPTLQTSTKTLLVSGTVVKPDTQPAEGVIVYVSAGGAQTLSAITSQNGSFVIPLSAVRSATGTSYAQIDPQTTLLDIFVQAGSLGVASAQTFQAQANPLPSMTLGQVYDFRGENAVEEQNLVTEAVVELPESTSEATPLPDRFGTGGEEETGDEDVVITLESIEESGEIVSTSNPEFFGEGTPGTEIAITVESDPVSDTVTVPSSGTWRWSPPEGLEEGEHTVTLSWRDAQGFLRTLTRTFVVQAAEGDPSFESTPSGSTPSPTATPTTKPTATAAPTATPTTKPTANPTPTASPTPSGSPTPTPTPTSRVSVPSTESGIPVAGSLTPTLLLGTMGISFLIGGIYLSLKASK</sequence>
<dbReference type="InterPro" id="IPR003961">
    <property type="entry name" value="FN3_dom"/>
</dbReference>